<dbReference type="Proteomes" id="UP001239111">
    <property type="component" value="Chromosome 1"/>
</dbReference>
<organism evidence="1 2">
    <name type="scientific">Eretmocerus hayati</name>
    <dbReference type="NCBI Taxonomy" id="131215"/>
    <lineage>
        <taxon>Eukaryota</taxon>
        <taxon>Metazoa</taxon>
        <taxon>Ecdysozoa</taxon>
        <taxon>Arthropoda</taxon>
        <taxon>Hexapoda</taxon>
        <taxon>Insecta</taxon>
        <taxon>Pterygota</taxon>
        <taxon>Neoptera</taxon>
        <taxon>Endopterygota</taxon>
        <taxon>Hymenoptera</taxon>
        <taxon>Apocrita</taxon>
        <taxon>Proctotrupomorpha</taxon>
        <taxon>Chalcidoidea</taxon>
        <taxon>Aphelinidae</taxon>
        <taxon>Aphelininae</taxon>
        <taxon>Eretmocerus</taxon>
    </lineage>
</organism>
<evidence type="ECO:0000313" key="1">
    <source>
        <dbReference type="EMBL" id="KAJ8687757.1"/>
    </source>
</evidence>
<keyword evidence="2" id="KW-1185">Reference proteome</keyword>
<evidence type="ECO:0000313" key="2">
    <source>
        <dbReference type="Proteomes" id="UP001239111"/>
    </source>
</evidence>
<reference evidence="1" key="1">
    <citation type="submission" date="2023-04" db="EMBL/GenBank/DDBJ databases">
        <title>A chromosome-level genome assembly of the parasitoid wasp Eretmocerus hayati.</title>
        <authorList>
            <person name="Zhong Y."/>
            <person name="Liu S."/>
            <person name="Liu Y."/>
        </authorList>
    </citation>
    <scope>NUCLEOTIDE SEQUENCE</scope>
    <source>
        <strain evidence="1">ZJU_SS_LIU_2023</strain>
    </source>
</reference>
<gene>
    <name evidence="1" type="ORF">QAD02_023551</name>
</gene>
<proteinExistence type="predicted"/>
<name>A0ACC2PWB9_9HYME</name>
<accession>A0ACC2PWB9</accession>
<protein>
    <submittedName>
        <fullName evidence="1">Uncharacterized protein</fullName>
    </submittedName>
</protein>
<sequence length="418" mass="47358">MTKTYGDISLECLRGQEYARPAPSHDKPSQEEPVLDLSFKKSPAPSPKCEPTSNDSCPPSPHRSTLSVATDFDTDRLRLQQLENNNNDNKHVNNYQQQQQQQQVTRSPSRETTPAVVRTPPLHQVQTHHRYQQQQEDTSGYSSSSIESKSPYESLRRYSLTPPSDSESHKKLKLHHHPQPQQQPQTTVYNSLGGSLLVQSTSPTQPQPIYPVFPLSSVPCMVPMSTVSPTLLSPTIASVAQQQHQQLRPTLLEGLQQFPTSSTSLQSPGHHGDEQKKAPRPFKAYPKDPLSLSMGPDVLFDQEQKKAYSDFRSRMLDSVKRTCEGTNVKMRRTSMSSKSPQPATTAATSTDDERDAAYWERRRKNNEAAKRSRDARRAKEDEIAIRAAFLEQEYIRLKYENAILRDENSKFKCLLYGR</sequence>
<dbReference type="EMBL" id="CM056741">
    <property type="protein sequence ID" value="KAJ8687757.1"/>
    <property type="molecule type" value="Genomic_DNA"/>
</dbReference>
<comment type="caution">
    <text evidence="1">The sequence shown here is derived from an EMBL/GenBank/DDBJ whole genome shotgun (WGS) entry which is preliminary data.</text>
</comment>